<dbReference type="Proteomes" id="UP000252008">
    <property type="component" value="Unassembled WGS sequence"/>
</dbReference>
<dbReference type="InterPro" id="IPR003399">
    <property type="entry name" value="Mce/MlaD"/>
</dbReference>
<feature type="region of interest" description="Disordered" evidence="1">
    <location>
        <begin position="363"/>
        <end position="400"/>
    </location>
</feature>
<feature type="compositionally biased region" description="Low complexity" evidence="1">
    <location>
        <begin position="378"/>
        <end position="387"/>
    </location>
</feature>
<dbReference type="NCBIfam" id="TIGR00996">
    <property type="entry name" value="Mtu_fam_mce"/>
    <property type="match status" value="1"/>
</dbReference>
<protein>
    <submittedName>
        <fullName evidence="4">Mce family protein [Nocardia brasiliensis ATCC]</fullName>
    </submittedName>
</protein>
<reference evidence="4 5" key="1">
    <citation type="submission" date="2018-05" db="EMBL/GenBank/DDBJ databases">
        <authorList>
            <consortium name="IHU Genomes"/>
        </authorList>
    </citation>
    <scope>NUCLEOTIDE SEQUENCE [LARGE SCALE GENOMIC DNA]</scope>
    <source>
        <strain evidence="4 5">P7335</strain>
    </source>
</reference>
<evidence type="ECO:0000259" key="3">
    <source>
        <dbReference type="Pfam" id="PF11887"/>
    </source>
</evidence>
<gene>
    <name evidence="4" type="ORF">MPP7335_02704</name>
</gene>
<dbReference type="AlphaFoldDB" id="A0A375YIL3"/>
<proteinExistence type="predicted"/>
<feature type="domain" description="Mammalian cell entry C-terminal" evidence="3">
    <location>
        <begin position="123"/>
        <end position="296"/>
    </location>
</feature>
<dbReference type="STRING" id="39692.BST38_00750"/>
<dbReference type="Pfam" id="PF11887">
    <property type="entry name" value="Mce4_CUP1"/>
    <property type="match status" value="1"/>
</dbReference>
<dbReference type="PROSITE" id="PS51257">
    <property type="entry name" value="PROKAR_LIPOPROTEIN"/>
    <property type="match status" value="1"/>
</dbReference>
<keyword evidence="5" id="KW-1185">Reference proteome</keyword>
<organism evidence="4 5">
    <name type="scientific">Mycolicibacterium parafortuitum</name>
    <name type="common">Mycobacterium parafortuitum</name>
    <dbReference type="NCBI Taxonomy" id="39692"/>
    <lineage>
        <taxon>Bacteria</taxon>
        <taxon>Bacillati</taxon>
        <taxon>Actinomycetota</taxon>
        <taxon>Actinomycetes</taxon>
        <taxon>Mycobacteriales</taxon>
        <taxon>Mycobacteriaceae</taxon>
        <taxon>Mycolicibacterium</taxon>
    </lineage>
</organism>
<dbReference type="InterPro" id="IPR024516">
    <property type="entry name" value="Mce_C"/>
</dbReference>
<dbReference type="Pfam" id="PF02470">
    <property type="entry name" value="MlaD"/>
    <property type="match status" value="1"/>
</dbReference>
<sequence length="400" mass="41260">MCRSRRAGIAATTVCVGWLATGCSVGLERIPLPAPSVGRQTYPISATFANALNLPAKAKVRLSGADVGEVASMTAENYTAVVTLAIDAAVAIPAGTKAELRSATPLGDVFVSLVPPAAPAGAVMKPGDAIPLDVTASATTVEELLSTAALLVNGGAIRNLTKVVNGMGRALDGKGEDLDHFVDESTRLIRDLSARSTAVRQALTQTDELAATMAARQQSIDDAVAAANPALGTLADNTDRIVDLVAQINRITLQLAKFPSVRGEQSRSMMADLNRLSAALDAAANAPGASLANFNTIFGPMLKLTNATASHVNIDLADLAVGAFADPYHPADPGSHAPTREDFRNMVGSISYVMMKVRDKFWGAPTPPPGMVPPPDLVGPRPDALTPAPAPAPSNIPGGR</sequence>
<evidence type="ECO:0000259" key="2">
    <source>
        <dbReference type="Pfam" id="PF02470"/>
    </source>
</evidence>
<dbReference type="InterPro" id="IPR052336">
    <property type="entry name" value="MlaD_Phospholipid_Transporter"/>
</dbReference>
<accession>A0A375YIL3</accession>
<feature type="domain" description="Mce/MlaD" evidence="2">
    <location>
        <begin position="40"/>
        <end position="116"/>
    </location>
</feature>
<dbReference type="PANTHER" id="PTHR33371:SF4">
    <property type="entry name" value="INTERMEMBRANE PHOSPHOLIPID TRANSPORT SYSTEM BINDING PROTEIN MLAD"/>
    <property type="match status" value="1"/>
</dbReference>
<evidence type="ECO:0000313" key="5">
    <source>
        <dbReference type="Proteomes" id="UP000252008"/>
    </source>
</evidence>
<dbReference type="InterPro" id="IPR005693">
    <property type="entry name" value="Mce"/>
</dbReference>
<dbReference type="PANTHER" id="PTHR33371">
    <property type="entry name" value="INTERMEMBRANE PHOSPHOLIPID TRANSPORT SYSTEM BINDING PROTEIN MLAD-RELATED"/>
    <property type="match status" value="1"/>
</dbReference>
<evidence type="ECO:0000313" key="4">
    <source>
        <dbReference type="EMBL" id="SRX80958.1"/>
    </source>
</evidence>
<dbReference type="EMBL" id="UEGS01000001">
    <property type="protein sequence ID" value="SRX80958.1"/>
    <property type="molecule type" value="Genomic_DNA"/>
</dbReference>
<name>A0A375YIL3_MYCPF</name>
<evidence type="ECO:0000256" key="1">
    <source>
        <dbReference type="SAM" id="MobiDB-lite"/>
    </source>
</evidence>
<feature type="compositionally biased region" description="Pro residues" evidence="1">
    <location>
        <begin position="365"/>
        <end position="377"/>
    </location>
</feature>